<protein>
    <submittedName>
        <fullName evidence="2">Uncharacterized protein</fullName>
    </submittedName>
</protein>
<evidence type="ECO:0000313" key="1">
    <source>
        <dbReference type="EMBL" id="CAF1039705.1"/>
    </source>
</evidence>
<accession>A0A814VJU2</accession>
<comment type="caution">
    <text evidence="2">The sequence shown here is derived from an EMBL/GenBank/DDBJ whole genome shotgun (WGS) entry which is preliminary data.</text>
</comment>
<evidence type="ECO:0000313" key="2">
    <source>
        <dbReference type="EMBL" id="CAF1189217.1"/>
    </source>
</evidence>
<dbReference type="Proteomes" id="UP000663854">
    <property type="component" value="Unassembled WGS sequence"/>
</dbReference>
<gene>
    <name evidence="2" type="ORF">JXQ802_LOCUS23779</name>
    <name evidence="1" type="ORF">PYM288_LOCUS16576</name>
</gene>
<evidence type="ECO:0000313" key="3">
    <source>
        <dbReference type="Proteomes" id="UP000663870"/>
    </source>
</evidence>
<sequence>MYDNQAIYAVDELNQQAYTSYVITPTLTKYSFAMKNSTFAILDSPESKKTLHQTVLQYELIHSKDDSRDKDYWYANEICEIYTGEKFPCQEIYFKKNIDIPLRTAQVVHQAWDLFHETTHYKIISIGKPDERIFNRIPTNWAYNCTDVMLSLSYNAQILTIKLTKDSTVDV</sequence>
<reference evidence="2" key="1">
    <citation type="submission" date="2021-02" db="EMBL/GenBank/DDBJ databases">
        <authorList>
            <person name="Nowell W R."/>
        </authorList>
    </citation>
    <scope>NUCLEOTIDE SEQUENCE</scope>
</reference>
<proteinExistence type="predicted"/>
<dbReference type="AlphaFoldDB" id="A0A814VJU2"/>
<dbReference type="EMBL" id="CAJNOH010000436">
    <property type="protein sequence ID" value="CAF1039705.1"/>
    <property type="molecule type" value="Genomic_DNA"/>
</dbReference>
<name>A0A814VJU2_9BILA</name>
<dbReference type="EMBL" id="CAJNOL010000756">
    <property type="protein sequence ID" value="CAF1189217.1"/>
    <property type="molecule type" value="Genomic_DNA"/>
</dbReference>
<keyword evidence="3" id="KW-1185">Reference proteome</keyword>
<organism evidence="2 3">
    <name type="scientific">Rotaria sordida</name>
    <dbReference type="NCBI Taxonomy" id="392033"/>
    <lineage>
        <taxon>Eukaryota</taxon>
        <taxon>Metazoa</taxon>
        <taxon>Spiralia</taxon>
        <taxon>Gnathifera</taxon>
        <taxon>Rotifera</taxon>
        <taxon>Eurotatoria</taxon>
        <taxon>Bdelloidea</taxon>
        <taxon>Philodinida</taxon>
        <taxon>Philodinidae</taxon>
        <taxon>Rotaria</taxon>
    </lineage>
</organism>
<dbReference type="Proteomes" id="UP000663870">
    <property type="component" value="Unassembled WGS sequence"/>
</dbReference>